<dbReference type="Pfam" id="PF21834">
    <property type="entry name" value="DUF6894"/>
    <property type="match status" value="1"/>
</dbReference>
<sequence length="85" mass="9644">MHDSQPATTSYRLRIWANGIEEEWSVPLDGNDANALWDEAAVTACDMIRDIKFGGMRPDLDWHFEVCDPAGTVISRFSFRAERLA</sequence>
<proteinExistence type="predicted"/>
<reference evidence="2 3" key="1">
    <citation type="submission" date="2019-08" db="EMBL/GenBank/DDBJ databases">
        <title>Bradyrhizobium hipponensis sp. nov., a rhizobium isolated from a Lupinus angustifolius root nodule in Tunisia.</title>
        <authorList>
            <person name="Off K."/>
            <person name="Rejili M."/>
            <person name="Mars M."/>
            <person name="Brachmann A."/>
            <person name="Marin M."/>
        </authorList>
    </citation>
    <scope>NUCLEOTIDE SEQUENCE [LARGE SCALE GENOMIC DNA]</scope>
    <source>
        <strain evidence="2 3">CTAW11</strain>
    </source>
</reference>
<dbReference type="AlphaFoldDB" id="A0A5S4WCF3"/>
<evidence type="ECO:0000313" key="3">
    <source>
        <dbReference type="Proteomes" id="UP000324853"/>
    </source>
</evidence>
<keyword evidence="3" id="KW-1185">Reference proteome</keyword>
<dbReference type="InterPro" id="IPR054189">
    <property type="entry name" value="DUF6894"/>
</dbReference>
<dbReference type="EMBL" id="VSSR01000055">
    <property type="protein sequence ID" value="TYL77417.1"/>
    <property type="molecule type" value="Genomic_DNA"/>
</dbReference>
<name>A0A5S4WCF3_9BRAD</name>
<evidence type="ECO:0000259" key="1">
    <source>
        <dbReference type="Pfam" id="PF21834"/>
    </source>
</evidence>
<accession>A0A5S4WCF3</accession>
<comment type="caution">
    <text evidence="2">The sequence shown here is derived from an EMBL/GenBank/DDBJ whole genome shotgun (WGS) entry which is preliminary data.</text>
</comment>
<feature type="domain" description="DUF6894" evidence="1">
    <location>
        <begin position="32"/>
        <end position="79"/>
    </location>
</feature>
<protein>
    <recommendedName>
        <fullName evidence="1">DUF6894 domain-containing protein</fullName>
    </recommendedName>
</protein>
<dbReference type="Proteomes" id="UP000324853">
    <property type="component" value="Unassembled WGS sequence"/>
</dbReference>
<evidence type="ECO:0000313" key="2">
    <source>
        <dbReference type="EMBL" id="TYL77417.1"/>
    </source>
</evidence>
<dbReference type="OrthoDB" id="7575967at2"/>
<dbReference type="RefSeq" id="WP_148754557.1">
    <property type="nucleotide sequence ID" value="NZ_VSSR01000055.1"/>
</dbReference>
<organism evidence="2 3">
    <name type="scientific">Bradyrhizobium cytisi</name>
    <dbReference type="NCBI Taxonomy" id="515489"/>
    <lineage>
        <taxon>Bacteria</taxon>
        <taxon>Pseudomonadati</taxon>
        <taxon>Pseudomonadota</taxon>
        <taxon>Alphaproteobacteria</taxon>
        <taxon>Hyphomicrobiales</taxon>
        <taxon>Nitrobacteraceae</taxon>
        <taxon>Bradyrhizobium</taxon>
    </lineage>
</organism>
<gene>
    <name evidence="2" type="ORF">FXB38_29840</name>
</gene>